<dbReference type="InterPro" id="IPR050468">
    <property type="entry name" value="Cuticle_Struct_Prot"/>
</dbReference>
<evidence type="ECO:0000256" key="4">
    <source>
        <dbReference type="SAM" id="MobiDB-lite"/>
    </source>
</evidence>
<organism evidence="6 7">
    <name type="scientific">Euphydryas editha</name>
    <name type="common">Edith's checkerspot</name>
    <dbReference type="NCBI Taxonomy" id="104508"/>
    <lineage>
        <taxon>Eukaryota</taxon>
        <taxon>Metazoa</taxon>
        <taxon>Ecdysozoa</taxon>
        <taxon>Arthropoda</taxon>
        <taxon>Hexapoda</taxon>
        <taxon>Insecta</taxon>
        <taxon>Pterygota</taxon>
        <taxon>Neoptera</taxon>
        <taxon>Endopterygota</taxon>
        <taxon>Lepidoptera</taxon>
        <taxon>Glossata</taxon>
        <taxon>Ditrysia</taxon>
        <taxon>Papilionoidea</taxon>
        <taxon>Nymphalidae</taxon>
        <taxon>Nymphalinae</taxon>
        <taxon>Euphydryas</taxon>
    </lineage>
</organism>
<feature type="signal peptide" evidence="5">
    <location>
        <begin position="1"/>
        <end position="18"/>
    </location>
</feature>
<feature type="chain" id="PRO_5043840992" evidence="5">
    <location>
        <begin position="19"/>
        <end position="205"/>
    </location>
</feature>
<keyword evidence="2 5" id="KW-0732">Signal</keyword>
<feature type="region of interest" description="Disordered" evidence="4">
    <location>
        <begin position="185"/>
        <end position="205"/>
    </location>
</feature>
<keyword evidence="7" id="KW-1185">Reference proteome</keyword>
<evidence type="ECO:0000256" key="2">
    <source>
        <dbReference type="ARBA" id="ARBA00022729"/>
    </source>
</evidence>
<evidence type="ECO:0000313" key="7">
    <source>
        <dbReference type="Proteomes" id="UP001153954"/>
    </source>
</evidence>
<name>A0AAU9VAS5_EUPED</name>
<dbReference type="PROSITE" id="PS51155">
    <property type="entry name" value="CHIT_BIND_RR_2"/>
    <property type="match status" value="1"/>
</dbReference>
<evidence type="ECO:0000256" key="5">
    <source>
        <dbReference type="SAM" id="SignalP"/>
    </source>
</evidence>
<dbReference type="PANTHER" id="PTHR10380">
    <property type="entry name" value="CUTICLE PROTEIN"/>
    <property type="match status" value="1"/>
</dbReference>
<sequence length="205" mass="22865">MLFVSLWTLFLVICGVYGDNIPQAASGISAINPYYPNRNPLIPGYNPYYKADTGVVPILSYSNNQGADGSYSFSFSTGDGKQAQETGYTKDAYVDNAGEPQGTHVKEGSFSYVSPEGTPIEVTYIADENGFRPGVVQFSTDGKGALPTRFADGLKESTYNPRYNLYDPYNRNRYFGQYNNLKPYDSRYPYNTRNDPYNPYRAGVQ</sequence>
<proteinExistence type="predicted"/>
<protein>
    <submittedName>
        <fullName evidence="6">Uncharacterized protein</fullName>
    </submittedName>
</protein>
<dbReference type="PANTHER" id="PTHR10380:SF173">
    <property type="entry name" value="CUTICULAR PROTEIN 47EF, ISOFORM C-RELATED"/>
    <property type="match status" value="1"/>
</dbReference>
<dbReference type="GO" id="GO:0008010">
    <property type="term" value="F:structural constituent of chitin-based larval cuticle"/>
    <property type="evidence" value="ECO:0007669"/>
    <property type="project" value="TreeGrafter"/>
</dbReference>
<comment type="caution">
    <text evidence="6">The sequence shown here is derived from an EMBL/GenBank/DDBJ whole genome shotgun (WGS) entry which is preliminary data.</text>
</comment>
<dbReference type="InterPro" id="IPR000618">
    <property type="entry name" value="Insect_cuticle"/>
</dbReference>
<dbReference type="PROSITE" id="PS00233">
    <property type="entry name" value="CHIT_BIND_RR_1"/>
    <property type="match status" value="1"/>
</dbReference>
<reference evidence="6" key="1">
    <citation type="submission" date="2022-03" db="EMBL/GenBank/DDBJ databases">
        <authorList>
            <person name="Tunstrom K."/>
        </authorList>
    </citation>
    <scope>NUCLEOTIDE SEQUENCE</scope>
</reference>
<evidence type="ECO:0000256" key="3">
    <source>
        <dbReference type="PROSITE-ProRule" id="PRU00497"/>
    </source>
</evidence>
<dbReference type="Pfam" id="PF00379">
    <property type="entry name" value="Chitin_bind_4"/>
    <property type="match status" value="1"/>
</dbReference>
<keyword evidence="1 3" id="KW-0193">Cuticle</keyword>
<dbReference type="InterPro" id="IPR031311">
    <property type="entry name" value="CHIT_BIND_RR_consensus"/>
</dbReference>
<evidence type="ECO:0000313" key="6">
    <source>
        <dbReference type="EMBL" id="CAH2107358.1"/>
    </source>
</evidence>
<accession>A0AAU9VAS5</accession>
<dbReference type="Proteomes" id="UP001153954">
    <property type="component" value="Unassembled WGS sequence"/>
</dbReference>
<gene>
    <name evidence="6" type="ORF">EEDITHA_LOCUS21403</name>
</gene>
<dbReference type="PRINTS" id="PR00947">
    <property type="entry name" value="CUTICLE"/>
</dbReference>
<evidence type="ECO:0000256" key="1">
    <source>
        <dbReference type="ARBA" id="ARBA00022460"/>
    </source>
</evidence>
<dbReference type="EMBL" id="CAKOGL010000030">
    <property type="protein sequence ID" value="CAH2107358.1"/>
    <property type="molecule type" value="Genomic_DNA"/>
</dbReference>
<dbReference type="GO" id="GO:0062129">
    <property type="term" value="C:chitin-based extracellular matrix"/>
    <property type="evidence" value="ECO:0007669"/>
    <property type="project" value="TreeGrafter"/>
</dbReference>
<dbReference type="AlphaFoldDB" id="A0AAU9VAS5"/>